<dbReference type="SUPFAM" id="SSF102405">
    <property type="entry name" value="MCP/YpsA-like"/>
    <property type="match status" value="1"/>
</dbReference>
<proteinExistence type="inferred from homology"/>
<gene>
    <name evidence="3" type="ORF">SAMN02910418_02084</name>
</gene>
<dbReference type="PANTHER" id="PTHR43022:SF1">
    <property type="entry name" value="PROTEIN SMF"/>
    <property type="match status" value="1"/>
</dbReference>
<evidence type="ECO:0000313" key="4">
    <source>
        <dbReference type="Proteomes" id="UP000199288"/>
    </source>
</evidence>
<dbReference type="RefSeq" id="WP_176780782.1">
    <property type="nucleotide sequence ID" value="NZ_FNQV01000014.1"/>
</dbReference>
<keyword evidence="4" id="KW-1185">Reference proteome</keyword>
<reference evidence="4" key="1">
    <citation type="submission" date="2016-10" db="EMBL/GenBank/DDBJ databases">
        <authorList>
            <person name="Varghese N."/>
            <person name="Submissions S."/>
        </authorList>
    </citation>
    <scope>NUCLEOTIDE SEQUENCE [LARGE SCALE GENOMIC DNA]</scope>
    <source>
        <strain evidence="4">KPR-1</strain>
    </source>
</reference>
<dbReference type="EMBL" id="FNQV01000014">
    <property type="protein sequence ID" value="SEA65126.1"/>
    <property type="molecule type" value="Genomic_DNA"/>
</dbReference>
<accession>A0A1H4CY04</accession>
<name>A0A1H4CY04_9ACTO</name>
<evidence type="ECO:0000259" key="2">
    <source>
        <dbReference type="Pfam" id="PF02481"/>
    </source>
</evidence>
<organism evidence="3 4">
    <name type="scientific">Bowdeniella nasicola</name>
    <dbReference type="NCBI Taxonomy" id="208480"/>
    <lineage>
        <taxon>Bacteria</taxon>
        <taxon>Bacillati</taxon>
        <taxon>Actinomycetota</taxon>
        <taxon>Actinomycetes</taxon>
        <taxon>Actinomycetales</taxon>
        <taxon>Actinomycetaceae</taxon>
        <taxon>Bowdeniella</taxon>
    </lineage>
</organism>
<dbReference type="Proteomes" id="UP000199288">
    <property type="component" value="Unassembled WGS sequence"/>
</dbReference>
<dbReference type="Pfam" id="PF02481">
    <property type="entry name" value="DNA_processg_A"/>
    <property type="match status" value="1"/>
</dbReference>
<dbReference type="Gene3D" id="3.40.50.450">
    <property type="match status" value="1"/>
</dbReference>
<feature type="domain" description="Smf/DprA SLOG" evidence="2">
    <location>
        <begin position="88"/>
        <end position="300"/>
    </location>
</feature>
<comment type="similarity">
    <text evidence="1">Belongs to the DprA/Smf family.</text>
</comment>
<sequence length="378" mass="39912">MLTWRNYSHPVRMAYAAWSALTESGDGDAHRLIARHGPIEALNLVGSAIAGGTEIAVPGKAVQRWAPRIAALHLDELVDRHLSYGGFLLTPDDDAWPRPFADLGDRAPFALWARGKNLTTLMSAAPHVSIVGARAATTYGLHMATELASHLATLGHTIVSGGAFGIDGAAHRGALAVDGPTIAILAGGPDRFYPAAHTSLLEAIESRGLIISEHPPGRAPSRFRFLERNRLIAALGEVTIVVQAALRSGALRTARDASELGRHVAAIPGPVTDMASAGCHEAIRSQLAVLVTDADEVRELIAPIGTHDATKVSEQAGLLDGLEPHEAKVLDVLPPRGSYELTRVAEESALSIEDARAALGMLTLAGKVEQVGHAFRRS</sequence>
<evidence type="ECO:0000313" key="3">
    <source>
        <dbReference type="EMBL" id="SEA65126.1"/>
    </source>
</evidence>
<dbReference type="PANTHER" id="PTHR43022">
    <property type="entry name" value="PROTEIN SMF"/>
    <property type="match status" value="1"/>
</dbReference>
<dbReference type="InterPro" id="IPR057666">
    <property type="entry name" value="DrpA_SLOG"/>
</dbReference>
<dbReference type="GO" id="GO:0009294">
    <property type="term" value="P:DNA-mediated transformation"/>
    <property type="evidence" value="ECO:0007669"/>
    <property type="project" value="InterPro"/>
</dbReference>
<dbReference type="AlphaFoldDB" id="A0A1H4CY04"/>
<evidence type="ECO:0000256" key="1">
    <source>
        <dbReference type="ARBA" id="ARBA00006525"/>
    </source>
</evidence>
<dbReference type="NCBIfam" id="TIGR00732">
    <property type="entry name" value="dprA"/>
    <property type="match status" value="1"/>
</dbReference>
<protein>
    <submittedName>
        <fullName evidence="3">DNA processing protein</fullName>
    </submittedName>
</protein>
<dbReference type="InterPro" id="IPR003488">
    <property type="entry name" value="DprA"/>
</dbReference>